<proteinExistence type="predicted"/>
<evidence type="ECO:0000313" key="1">
    <source>
        <dbReference type="EMBL" id="KAG8633523.1"/>
    </source>
</evidence>
<dbReference type="Proteomes" id="UP000091857">
    <property type="component" value="Chromosome 18"/>
</dbReference>
<reference evidence="2" key="1">
    <citation type="journal article" date="2016" name="Nat. Biotechnol.">
        <title>Sequencing wild and cultivated cassava and related species reveals extensive interspecific hybridization and genetic diversity.</title>
        <authorList>
            <person name="Bredeson J.V."/>
            <person name="Lyons J.B."/>
            <person name="Prochnik S.E."/>
            <person name="Wu G.A."/>
            <person name="Ha C.M."/>
            <person name="Edsinger-Gonzales E."/>
            <person name="Grimwood J."/>
            <person name="Schmutz J."/>
            <person name="Rabbi I.Y."/>
            <person name="Egesi C."/>
            <person name="Nauluvula P."/>
            <person name="Lebot V."/>
            <person name="Ndunguru J."/>
            <person name="Mkamilo G."/>
            <person name="Bart R.S."/>
            <person name="Setter T.L."/>
            <person name="Gleadow R.M."/>
            <person name="Kulakow P."/>
            <person name="Ferguson M.E."/>
            <person name="Rounsley S."/>
            <person name="Rokhsar D.S."/>
        </authorList>
    </citation>
    <scope>NUCLEOTIDE SEQUENCE [LARGE SCALE GENOMIC DNA]</scope>
    <source>
        <strain evidence="2">cv. AM560-2</strain>
    </source>
</reference>
<protein>
    <submittedName>
        <fullName evidence="1">Uncharacterized protein</fullName>
    </submittedName>
</protein>
<keyword evidence="2" id="KW-1185">Reference proteome</keyword>
<gene>
    <name evidence="1" type="ORF">MANES_18G112160v8</name>
</gene>
<name>A0ACB7FZU4_MANES</name>
<accession>A0ACB7FZU4</accession>
<sequence length="214" mass="24819">MNKFDHLLLTCGSHLKNTDGNEMFLPFVAPEISHESMRMETTIESDHVFLWHNHYCSETRLIQKFSNVNELLMEFEFKAEHNMYSAGGARQLEVVKLKVKRCGVHLMYVSKDEEYQCSQSTIHSQHCLQYAATDSEFMQQVIETAHTNKKRSSDQANIITDGRLDKRLCSKDWRRTITSASNFMQQVIRTTGREAPVRPTSSQMADLLKRLKEL</sequence>
<comment type="caution">
    <text evidence="1">The sequence shown here is derived from an EMBL/GenBank/DDBJ whole genome shotgun (WGS) entry which is preliminary data.</text>
</comment>
<organism evidence="1 2">
    <name type="scientific">Manihot esculenta</name>
    <name type="common">Cassava</name>
    <name type="synonym">Jatropha manihot</name>
    <dbReference type="NCBI Taxonomy" id="3983"/>
    <lineage>
        <taxon>Eukaryota</taxon>
        <taxon>Viridiplantae</taxon>
        <taxon>Streptophyta</taxon>
        <taxon>Embryophyta</taxon>
        <taxon>Tracheophyta</taxon>
        <taxon>Spermatophyta</taxon>
        <taxon>Magnoliopsida</taxon>
        <taxon>eudicotyledons</taxon>
        <taxon>Gunneridae</taxon>
        <taxon>Pentapetalae</taxon>
        <taxon>rosids</taxon>
        <taxon>fabids</taxon>
        <taxon>Malpighiales</taxon>
        <taxon>Euphorbiaceae</taxon>
        <taxon>Crotonoideae</taxon>
        <taxon>Manihoteae</taxon>
        <taxon>Manihot</taxon>
    </lineage>
</organism>
<evidence type="ECO:0000313" key="2">
    <source>
        <dbReference type="Proteomes" id="UP000091857"/>
    </source>
</evidence>
<dbReference type="EMBL" id="CM004404">
    <property type="protein sequence ID" value="KAG8633523.1"/>
    <property type="molecule type" value="Genomic_DNA"/>
</dbReference>